<protein>
    <submittedName>
        <fullName evidence="1">Uncharacterized protein</fullName>
    </submittedName>
</protein>
<evidence type="ECO:0000313" key="1">
    <source>
        <dbReference type="EMBL" id="TCV05732.1"/>
    </source>
</evidence>
<gene>
    <name evidence="1" type="ORF">EDC17_106911</name>
</gene>
<proteinExistence type="predicted"/>
<dbReference type="AlphaFoldDB" id="A0A4R3VIX0"/>
<dbReference type="EMBL" id="SMBZ01000069">
    <property type="protein sequence ID" value="TCV05732.1"/>
    <property type="molecule type" value="Genomic_DNA"/>
</dbReference>
<dbReference type="RefSeq" id="WP_132779143.1">
    <property type="nucleotide sequence ID" value="NZ_SMBZ01000069.1"/>
</dbReference>
<dbReference type="OrthoDB" id="1495074at2"/>
<keyword evidence="2" id="KW-1185">Reference proteome</keyword>
<evidence type="ECO:0000313" key="2">
    <source>
        <dbReference type="Proteomes" id="UP000295197"/>
    </source>
</evidence>
<sequence>MKQQQSQTLCNRIDKISNKFETINLIPTKWFLKNDLKVDQFEQPSFYLDLLDDLEEVKRKTRVLFIHAVLNKVCIEERKIYLFNAPYQANMSYSGVMKKEGTFYIKDEDGDLKEVFDSENFLQFIDDQYWELYD</sequence>
<reference evidence="1 2" key="1">
    <citation type="submission" date="2019-03" db="EMBL/GenBank/DDBJ databases">
        <title>Genomic Encyclopedia of Type Strains, Phase IV (KMG-IV): sequencing the most valuable type-strain genomes for metagenomic binning, comparative biology and taxonomic classification.</title>
        <authorList>
            <person name="Goeker M."/>
        </authorList>
    </citation>
    <scope>NUCLEOTIDE SEQUENCE [LARGE SCALE GENOMIC DNA]</scope>
    <source>
        <strain evidence="1 2">DSM 22362</strain>
    </source>
</reference>
<comment type="caution">
    <text evidence="1">The sequence shown here is derived from an EMBL/GenBank/DDBJ whole genome shotgun (WGS) entry which is preliminary data.</text>
</comment>
<dbReference type="Proteomes" id="UP000295197">
    <property type="component" value="Unassembled WGS sequence"/>
</dbReference>
<name>A0A4R3VIX0_9SPHI</name>
<accession>A0A4R3VIX0</accession>
<organism evidence="1 2">
    <name type="scientific">Sphingobacterium alimentarium</name>
    <dbReference type="NCBI Taxonomy" id="797292"/>
    <lineage>
        <taxon>Bacteria</taxon>
        <taxon>Pseudomonadati</taxon>
        <taxon>Bacteroidota</taxon>
        <taxon>Sphingobacteriia</taxon>
        <taxon>Sphingobacteriales</taxon>
        <taxon>Sphingobacteriaceae</taxon>
        <taxon>Sphingobacterium</taxon>
    </lineage>
</organism>